<dbReference type="FunFam" id="3.30.1130.10:FF:000003">
    <property type="entry name" value="7,8-dihydroneopterin aldolase"/>
    <property type="match status" value="1"/>
</dbReference>
<dbReference type="InterPro" id="IPR006157">
    <property type="entry name" value="FolB_dom"/>
</dbReference>
<dbReference type="GO" id="GO:0005737">
    <property type="term" value="C:cytoplasm"/>
    <property type="evidence" value="ECO:0007669"/>
    <property type="project" value="TreeGrafter"/>
</dbReference>
<evidence type="ECO:0000259" key="7">
    <source>
        <dbReference type="SMART" id="SM00905"/>
    </source>
</evidence>
<comment type="pathway">
    <text evidence="2 6">Cofactor biosynthesis; tetrahydrofolate biosynthesis; 2-amino-4-hydroxy-6-hydroxymethyl-7,8-dihydropteridine diphosphate from 7,8-dihydroneopterin triphosphate: step 3/4.</text>
</comment>
<dbReference type="GO" id="GO:0004150">
    <property type="term" value="F:dihydroneopterin aldolase activity"/>
    <property type="evidence" value="ECO:0007669"/>
    <property type="project" value="UniProtKB-UniRule"/>
</dbReference>
<dbReference type="Proteomes" id="UP000197032">
    <property type="component" value="Unassembled WGS sequence"/>
</dbReference>
<dbReference type="Gene3D" id="3.30.1130.10">
    <property type="match status" value="1"/>
</dbReference>
<accession>A0A1Z5HRS2</accession>
<dbReference type="UniPathway" id="UPA00077">
    <property type="reaction ID" value="UER00154"/>
</dbReference>
<gene>
    <name evidence="8" type="ORF">KKC1_13720</name>
</gene>
<sequence>MKDKIILEGMEFYGFHGVLEEEARRGQTFCVDVELYCNTLRAAASDDLRDTVNYAEAYETVRRIVEEERYNLIETLADRIAVALLQQEKVEKVVVRVKKPFAPIPGKFKSMAVEIVRGGEN</sequence>
<protein>
    <recommendedName>
        <fullName evidence="6">7,8-dihydroneopterin aldolase</fullName>
        <ecNumber evidence="6">4.1.2.25</ecNumber>
    </recommendedName>
</protein>
<dbReference type="PANTHER" id="PTHR42844:SF1">
    <property type="entry name" value="DIHYDRONEOPTERIN ALDOLASE 1-RELATED"/>
    <property type="match status" value="1"/>
</dbReference>
<dbReference type="RefSeq" id="WP_088553619.1">
    <property type="nucleotide sequence ID" value="NZ_BDGJ01000063.1"/>
</dbReference>
<keyword evidence="4 6" id="KW-0289">Folate biosynthesis</keyword>
<comment type="catalytic activity">
    <reaction evidence="1 6">
        <text>7,8-dihydroneopterin = 6-hydroxymethyl-7,8-dihydropterin + glycolaldehyde</text>
        <dbReference type="Rhea" id="RHEA:10540"/>
        <dbReference type="ChEBI" id="CHEBI:17001"/>
        <dbReference type="ChEBI" id="CHEBI:17071"/>
        <dbReference type="ChEBI" id="CHEBI:44841"/>
        <dbReference type="EC" id="4.1.2.25"/>
    </reaction>
</comment>
<evidence type="ECO:0000313" key="9">
    <source>
        <dbReference type="Proteomes" id="UP000197032"/>
    </source>
</evidence>
<feature type="domain" description="Dihydroneopterin aldolase/epimerase" evidence="7">
    <location>
        <begin position="5"/>
        <end position="117"/>
    </location>
</feature>
<dbReference type="PANTHER" id="PTHR42844">
    <property type="entry name" value="DIHYDRONEOPTERIN ALDOLASE 1-RELATED"/>
    <property type="match status" value="1"/>
</dbReference>
<dbReference type="CDD" id="cd00534">
    <property type="entry name" value="DHNA_DHNTPE"/>
    <property type="match status" value="1"/>
</dbReference>
<dbReference type="NCBIfam" id="TIGR00525">
    <property type="entry name" value="folB"/>
    <property type="match status" value="1"/>
</dbReference>
<dbReference type="NCBIfam" id="TIGR00526">
    <property type="entry name" value="folB_dom"/>
    <property type="match status" value="1"/>
</dbReference>
<dbReference type="GO" id="GO:0046654">
    <property type="term" value="P:tetrahydrofolate biosynthetic process"/>
    <property type="evidence" value="ECO:0007669"/>
    <property type="project" value="UniProtKB-UniRule"/>
</dbReference>
<keyword evidence="9" id="KW-1185">Reference proteome</keyword>
<evidence type="ECO:0000256" key="6">
    <source>
        <dbReference type="RuleBase" id="RU362079"/>
    </source>
</evidence>
<dbReference type="GO" id="GO:0046656">
    <property type="term" value="P:folic acid biosynthetic process"/>
    <property type="evidence" value="ECO:0007669"/>
    <property type="project" value="UniProtKB-UniRule"/>
</dbReference>
<evidence type="ECO:0000313" key="8">
    <source>
        <dbReference type="EMBL" id="GAW92214.1"/>
    </source>
</evidence>
<organism evidence="8 9">
    <name type="scientific">Calderihabitans maritimus</name>
    <dbReference type="NCBI Taxonomy" id="1246530"/>
    <lineage>
        <taxon>Bacteria</taxon>
        <taxon>Bacillati</taxon>
        <taxon>Bacillota</taxon>
        <taxon>Clostridia</taxon>
        <taxon>Neomoorellales</taxon>
        <taxon>Calderihabitantaceae</taxon>
        <taxon>Calderihabitans</taxon>
    </lineage>
</organism>
<evidence type="ECO:0000256" key="5">
    <source>
        <dbReference type="ARBA" id="ARBA00023239"/>
    </source>
</evidence>
<evidence type="ECO:0000256" key="2">
    <source>
        <dbReference type="ARBA" id="ARBA00005013"/>
    </source>
</evidence>
<dbReference type="InterPro" id="IPR043133">
    <property type="entry name" value="GTP-CH-I_C/QueF"/>
</dbReference>
<comment type="function">
    <text evidence="6">Catalyzes the conversion of 7,8-dihydroneopterin to 6-hydroxymethyl-7,8-dihydropterin.</text>
</comment>
<dbReference type="AlphaFoldDB" id="A0A1Z5HRS2"/>
<dbReference type="SMART" id="SM00905">
    <property type="entry name" value="FolB"/>
    <property type="match status" value="1"/>
</dbReference>
<dbReference type="SUPFAM" id="SSF55620">
    <property type="entry name" value="Tetrahydrobiopterin biosynthesis enzymes-like"/>
    <property type="match status" value="1"/>
</dbReference>
<reference evidence="9" key="1">
    <citation type="journal article" date="2017" name="Appl. Environ. Microbiol.">
        <title>Genomic analysis of Calderihabitans maritimus KKC1, a thermophilic hydrogenogenic carboxydotrophic bacterium isolated from marine sediment.</title>
        <authorList>
            <person name="Omae K."/>
            <person name="Yoneda Y."/>
            <person name="Fukuyama Y."/>
            <person name="Yoshida T."/>
            <person name="Sako Y."/>
        </authorList>
    </citation>
    <scope>NUCLEOTIDE SEQUENCE [LARGE SCALE GENOMIC DNA]</scope>
    <source>
        <strain evidence="9">KKC1</strain>
    </source>
</reference>
<proteinExistence type="inferred from homology"/>
<dbReference type="OrthoDB" id="9808041at2"/>
<dbReference type="InterPro" id="IPR006156">
    <property type="entry name" value="Dihydroneopterin_aldolase"/>
</dbReference>
<comment type="caution">
    <text evidence="8">The sequence shown here is derived from an EMBL/GenBank/DDBJ whole genome shotgun (WGS) entry which is preliminary data.</text>
</comment>
<evidence type="ECO:0000256" key="3">
    <source>
        <dbReference type="ARBA" id="ARBA00005708"/>
    </source>
</evidence>
<evidence type="ECO:0000256" key="4">
    <source>
        <dbReference type="ARBA" id="ARBA00022909"/>
    </source>
</evidence>
<dbReference type="EC" id="4.1.2.25" evidence="6"/>
<name>A0A1Z5HRS2_9FIRM</name>
<keyword evidence="5 6" id="KW-0456">Lyase</keyword>
<dbReference type="EMBL" id="BDGJ01000063">
    <property type="protein sequence ID" value="GAW92214.1"/>
    <property type="molecule type" value="Genomic_DNA"/>
</dbReference>
<dbReference type="Pfam" id="PF02152">
    <property type="entry name" value="FolB"/>
    <property type="match status" value="1"/>
</dbReference>
<evidence type="ECO:0000256" key="1">
    <source>
        <dbReference type="ARBA" id="ARBA00001353"/>
    </source>
</evidence>
<comment type="similarity">
    <text evidence="3 6">Belongs to the DHNA family.</text>
</comment>